<reference evidence="10" key="1">
    <citation type="journal article" date="2012" name="Nat. Genet.">
        <title>Whole-genome sequence of Schistosoma haematobium.</title>
        <authorList>
            <person name="Young N.D."/>
            <person name="Jex A.R."/>
            <person name="Li B."/>
            <person name="Liu S."/>
            <person name="Yang L."/>
            <person name="Xiong Z."/>
            <person name="Li Y."/>
            <person name="Cantacessi C."/>
            <person name="Hall R.S."/>
            <person name="Xu X."/>
            <person name="Chen F."/>
            <person name="Wu X."/>
            <person name="Zerlotini A."/>
            <person name="Oliveira G."/>
            <person name="Hofmann A."/>
            <person name="Zhang G."/>
            <person name="Fang X."/>
            <person name="Kang Y."/>
            <person name="Campbell B.E."/>
            <person name="Loukas A."/>
            <person name="Ranganathan S."/>
            <person name="Rollinson D."/>
            <person name="Rinaldi G."/>
            <person name="Brindley P.J."/>
            <person name="Yang H."/>
            <person name="Wang J."/>
            <person name="Wang J."/>
            <person name="Gasser R.B."/>
        </authorList>
    </citation>
    <scope>NUCLEOTIDE SEQUENCE [LARGE SCALE GENOMIC DNA]</scope>
</reference>
<feature type="transmembrane region" description="Helical" evidence="7">
    <location>
        <begin position="355"/>
        <end position="373"/>
    </location>
</feature>
<dbReference type="GO" id="GO:0046872">
    <property type="term" value="F:metal ion binding"/>
    <property type="evidence" value="ECO:0007669"/>
    <property type="project" value="UniProtKB-KW"/>
</dbReference>
<dbReference type="PANTHER" id="PTHR24092:SF175">
    <property type="entry name" value="PHOSPHOLIPID-TRANSPORTING ATPASE"/>
    <property type="match status" value="1"/>
</dbReference>
<sequence length="868" mass="101631">MNWNLFHKKHYTTDNHYSSTTRTIYAHHYKNLNGELYHHNYCNNHIHSTHYKWYNFFYKNFYEQFHNIANIYFLLIIITYFFVDDIGNASITIIPLIVILTITMIKDGLDDLLRYHFDQQLNSIEYYVLTIDFHRKSINWILKKSSLLLVGDVIYCQNNQSFPCDLLLLYSSNNNGQVNITTMNLDGETTIKQYYSLIEYQSIYSQYSNNHLIQTHLKQFNFQFIIEQLYLHVICQQPNENLMTFQGHYETAQHLNHHHHDGDEDDNGTYLPLNRKNLVLRGSKLISTDYIIGLVIYTGKDTKLSLNSKNSQRKYSTRERLSNIILLMFMVAMVTITFIVTIISTLWIKQNINKIWYITFELLTIWQFIRSIFRYLFIINYLIPISIIVTIEFQQLLLAYFISNDITMYNSIENIKSYANNSQLSDELGKEPDFNETGSYKLYIDYWSYSSTGIKESNDEKFIDRQCYIIDAVLEFDPTRKRMSVMVRYPDETCCVLSKGAETAILDPERCSTTSGYLRSRAIHYVNEYAIHGLRTLVFAKRILHKSIYMKLLEQFKYASSLCDNEHCIISRYIRRKHKKHPGMANESIGLVIDGKSLQYALHTSVRDAFLELCMNVTTVLCCRMTPLQKASIVKLVQIGLAKHTRYGMKPVIAAVGDGGNDVAMILQANIGVGVYGKEGREAVRAADYSVTQFRHIQRLFLLHGHWSYYRITITMLFFYHKSVAFVTNQLCLIYFNGYSDIPLFGTILFVCYNLTMTFLISHQANLRAWYILLWILDGIWHGVVTFFIPFFCLAGGNLYAEAIFYETKNNSYRIYDFTMIGNASFIYLWIAVTLRSTIWTRDFNMMLIMCHIGTTLNVVILFLFQVS</sequence>
<feature type="transmembrane region" description="Helical" evidence="7">
    <location>
        <begin position="742"/>
        <end position="761"/>
    </location>
</feature>
<name>A0A094ZS84_SCHHA</name>
<feature type="transmembrane region" description="Helical" evidence="7">
    <location>
        <begin position="773"/>
        <end position="801"/>
    </location>
</feature>
<dbReference type="AlphaFoldDB" id="A0A094ZS84"/>
<dbReference type="STRING" id="6185.A0A094ZS84"/>
<keyword evidence="4" id="KW-0460">Magnesium</keyword>
<feature type="transmembrane region" description="Helical" evidence="7">
    <location>
        <begin position="717"/>
        <end position="736"/>
    </location>
</feature>
<evidence type="ECO:0000256" key="4">
    <source>
        <dbReference type="ARBA" id="ARBA00022842"/>
    </source>
</evidence>
<evidence type="ECO:0000256" key="1">
    <source>
        <dbReference type="ARBA" id="ARBA00004141"/>
    </source>
</evidence>
<dbReference type="InterPro" id="IPR032631">
    <property type="entry name" value="P-type_ATPase_N"/>
</dbReference>
<dbReference type="SUPFAM" id="SSF81660">
    <property type="entry name" value="Metal cation-transporting ATPase, ATP-binding domain N"/>
    <property type="match status" value="1"/>
</dbReference>
<dbReference type="Pfam" id="PF13246">
    <property type="entry name" value="Cation_ATPase"/>
    <property type="match status" value="1"/>
</dbReference>
<dbReference type="InterPro" id="IPR023298">
    <property type="entry name" value="ATPase_P-typ_TM_dom_sf"/>
</dbReference>
<feature type="transmembrane region" description="Helical" evidence="7">
    <location>
        <begin position="89"/>
        <end position="105"/>
    </location>
</feature>
<dbReference type="GO" id="GO:0005524">
    <property type="term" value="F:ATP binding"/>
    <property type="evidence" value="ECO:0007669"/>
    <property type="project" value="InterPro"/>
</dbReference>
<evidence type="ECO:0000256" key="2">
    <source>
        <dbReference type="ARBA" id="ARBA00022692"/>
    </source>
</evidence>
<dbReference type="GO" id="GO:0005886">
    <property type="term" value="C:plasma membrane"/>
    <property type="evidence" value="ECO:0007669"/>
    <property type="project" value="TreeGrafter"/>
</dbReference>
<keyword evidence="2 7" id="KW-0812">Transmembrane</keyword>
<dbReference type="Pfam" id="PF16212">
    <property type="entry name" value="PhoLip_ATPase_C"/>
    <property type="match status" value="1"/>
</dbReference>
<feature type="domain" description="P-type ATPase N-terminal" evidence="8">
    <location>
        <begin position="38"/>
        <end position="82"/>
    </location>
</feature>
<evidence type="ECO:0000259" key="8">
    <source>
        <dbReference type="Pfam" id="PF16209"/>
    </source>
</evidence>
<keyword evidence="5 7" id="KW-1133">Transmembrane helix</keyword>
<dbReference type="SUPFAM" id="SSF81665">
    <property type="entry name" value="Calcium ATPase, transmembrane domain M"/>
    <property type="match status" value="1"/>
</dbReference>
<gene>
    <name evidence="10" type="ORF">MS3_05973</name>
</gene>
<evidence type="ECO:0000256" key="6">
    <source>
        <dbReference type="ARBA" id="ARBA00023136"/>
    </source>
</evidence>
<evidence type="ECO:0000256" key="7">
    <source>
        <dbReference type="SAM" id="Phobius"/>
    </source>
</evidence>
<evidence type="ECO:0000313" key="10">
    <source>
        <dbReference type="EMBL" id="KGB37625.1"/>
    </source>
</evidence>
<feature type="transmembrane region" description="Helical" evidence="7">
    <location>
        <begin position="324"/>
        <end position="348"/>
    </location>
</feature>
<dbReference type="InterPro" id="IPR001757">
    <property type="entry name" value="P_typ_ATPase"/>
</dbReference>
<dbReference type="InterPro" id="IPR036412">
    <property type="entry name" value="HAD-like_sf"/>
</dbReference>
<feature type="transmembrane region" description="Helical" evidence="7">
    <location>
        <begin position="847"/>
        <end position="867"/>
    </location>
</feature>
<dbReference type="GO" id="GO:0140326">
    <property type="term" value="F:ATPase-coupled intramembrane lipid transporter activity"/>
    <property type="evidence" value="ECO:0007669"/>
    <property type="project" value="TreeGrafter"/>
</dbReference>
<feature type="transmembrane region" description="Helical" evidence="7">
    <location>
        <begin position="65"/>
        <end position="83"/>
    </location>
</feature>
<dbReference type="NCBIfam" id="TIGR01494">
    <property type="entry name" value="ATPase_P-type"/>
    <property type="match status" value="1"/>
</dbReference>
<dbReference type="Gene3D" id="3.40.50.1000">
    <property type="entry name" value="HAD superfamily/HAD-like"/>
    <property type="match status" value="1"/>
</dbReference>
<dbReference type="GO" id="GO:0016887">
    <property type="term" value="F:ATP hydrolysis activity"/>
    <property type="evidence" value="ECO:0007669"/>
    <property type="project" value="InterPro"/>
</dbReference>
<keyword evidence="6 7" id="KW-0472">Membrane</keyword>
<feature type="domain" description="P-type ATPase C-terminal" evidence="9">
    <location>
        <begin position="684"/>
        <end position="760"/>
    </location>
</feature>
<dbReference type="Pfam" id="PF16209">
    <property type="entry name" value="PhoLip_ATPase_N"/>
    <property type="match status" value="1"/>
</dbReference>
<feature type="transmembrane region" description="Helical" evidence="7">
    <location>
        <begin position="379"/>
        <end position="402"/>
    </location>
</feature>
<evidence type="ECO:0000259" key="9">
    <source>
        <dbReference type="Pfam" id="PF16212"/>
    </source>
</evidence>
<dbReference type="InterPro" id="IPR008250">
    <property type="entry name" value="ATPase_P-typ_transduc_dom_A_sf"/>
</dbReference>
<dbReference type="InterPro" id="IPR032630">
    <property type="entry name" value="P_typ_ATPase_c"/>
</dbReference>
<dbReference type="Gene3D" id="3.40.1110.10">
    <property type="entry name" value="Calcium-transporting ATPase, cytoplasmic domain N"/>
    <property type="match status" value="1"/>
</dbReference>
<protein>
    <submittedName>
        <fullName evidence="10">Putative phospholipid-transporting ATPase IF</fullName>
    </submittedName>
</protein>
<evidence type="ECO:0000256" key="3">
    <source>
        <dbReference type="ARBA" id="ARBA00022723"/>
    </source>
</evidence>
<accession>A0A094ZS84</accession>
<comment type="subcellular location">
    <subcellularLocation>
        <location evidence="1">Membrane</location>
        <topology evidence="1">Multi-pass membrane protein</topology>
    </subcellularLocation>
</comment>
<organism evidence="10">
    <name type="scientific">Schistosoma haematobium</name>
    <name type="common">Blood fluke</name>
    <dbReference type="NCBI Taxonomy" id="6185"/>
    <lineage>
        <taxon>Eukaryota</taxon>
        <taxon>Metazoa</taxon>
        <taxon>Spiralia</taxon>
        <taxon>Lophotrochozoa</taxon>
        <taxon>Platyhelminthes</taxon>
        <taxon>Trematoda</taxon>
        <taxon>Digenea</taxon>
        <taxon>Strigeidida</taxon>
        <taxon>Schistosomatoidea</taxon>
        <taxon>Schistosomatidae</taxon>
        <taxon>Schistosoma</taxon>
    </lineage>
</organism>
<evidence type="ECO:0000256" key="5">
    <source>
        <dbReference type="ARBA" id="ARBA00022989"/>
    </source>
</evidence>
<proteinExistence type="predicted"/>
<dbReference type="InterPro" id="IPR023299">
    <property type="entry name" value="ATPase_P-typ_cyto_dom_N"/>
</dbReference>
<dbReference type="SUPFAM" id="SSF56784">
    <property type="entry name" value="HAD-like"/>
    <property type="match status" value="1"/>
</dbReference>
<dbReference type="Gene3D" id="2.70.150.10">
    <property type="entry name" value="Calcium-transporting ATPase, cytoplasmic transduction domain A"/>
    <property type="match status" value="1"/>
</dbReference>
<dbReference type="PANTHER" id="PTHR24092">
    <property type="entry name" value="PROBABLE PHOSPHOLIPID-TRANSPORTING ATPASE"/>
    <property type="match status" value="1"/>
</dbReference>
<dbReference type="SUPFAM" id="SSF81653">
    <property type="entry name" value="Calcium ATPase, transduction domain A"/>
    <property type="match status" value="1"/>
</dbReference>
<feature type="transmembrane region" description="Helical" evidence="7">
    <location>
        <begin position="813"/>
        <end position="835"/>
    </location>
</feature>
<dbReference type="GO" id="GO:0045332">
    <property type="term" value="P:phospholipid translocation"/>
    <property type="evidence" value="ECO:0007669"/>
    <property type="project" value="TreeGrafter"/>
</dbReference>
<dbReference type="EMBL" id="KL250907">
    <property type="protein sequence ID" value="KGB37625.1"/>
    <property type="molecule type" value="Genomic_DNA"/>
</dbReference>
<keyword evidence="3" id="KW-0479">Metal-binding</keyword>
<dbReference type="InterPro" id="IPR023214">
    <property type="entry name" value="HAD_sf"/>
</dbReference>